<reference evidence="1 2" key="1">
    <citation type="submission" date="2023-11" db="EMBL/GenBank/DDBJ databases">
        <title>MicrobeMod: A computational toolkit for identifying prokaryotic methylation and restriction-modification with nanopore sequencing.</title>
        <authorList>
            <person name="Crits-Christoph A."/>
            <person name="Kang S.C."/>
            <person name="Lee H."/>
            <person name="Ostrov N."/>
        </authorList>
    </citation>
    <scope>NUCLEOTIDE SEQUENCE [LARGE SCALE GENOMIC DNA]</scope>
    <source>
        <strain evidence="1 2">ATCC 23090</strain>
    </source>
</reference>
<evidence type="ECO:0000313" key="2">
    <source>
        <dbReference type="Proteomes" id="UP001326715"/>
    </source>
</evidence>
<dbReference type="RefSeq" id="WP_262487763.1">
    <property type="nucleotide sequence ID" value="NZ_CP139972.1"/>
</dbReference>
<sequence length="43" mass="4840">MKPYVYLNASARNWFEGRMVMALAANGVIKEAYDGLSLCWIVS</sequence>
<accession>A0ABZ0XQS5</accession>
<dbReference type="EMBL" id="CP140154">
    <property type="protein sequence ID" value="WQG92517.1"/>
    <property type="molecule type" value="Genomic_DNA"/>
</dbReference>
<dbReference type="Proteomes" id="UP001326715">
    <property type="component" value="Chromosome"/>
</dbReference>
<keyword evidence="2" id="KW-1185">Reference proteome</keyword>
<proteinExistence type="predicted"/>
<gene>
    <name evidence="1" type="ORF">SR876_13455</name>
</gene>
<name>A0ABZ0XQS5_9BACT</name>
<organism evidence="1 2">
    <name type="scientific">Chitinophaga sancti</name>
    <dbReference type="NCBI Taxonomy" id="1004"/>
    <lineage>
        <taxon>Bacteria</taxon>
        <taxon>Pseudomonadati</taxon>
        <taxon>Bacteroidota</taxon>
        <taxon>Chitinophagia</taxon>
        <taxon>Chitinophagales</taxon>
        <taxon>Chitinophagaceae</taxon>
        <taxon>Chitinophaga</taxon>
    </lineage>
</organism>
<protein>
    <submittedName>
        <fullName evidence="1">Uncharacterized protein</fullName>
    </submittedName>
</protein>
<evidence type="ECO:0000313" key="1">
    <source>
        <dbReference type="EMBL" id="WQG92517.1"/>
    </source>
</evidence>